<reference evidence="3" key="1">
    <citation type="submission" date="2016-06" db="UniProtKB">
        <authorList>
            <consortium name="WormBaseParasite"/>
        </authorList>
    </citation>
    <scope>IDENTIFICATION</scope>
</reference>
<dbReference type="WBParaSite" id="OFLC_0000312001-mRNA-1">
    <property type="protein sequence ID" value="OFLC_0000312001-mRNA-1"/>
    <property type="gene ID" value="OFLC_0000312001"/>
</dbReference>
<protein>
    <submittedName>
        <fullName evidence="1 3">Uncharacterized protein</fullName>
    </submittedName>
</protein>
<evidence type="ECO:0000313" key="1">
    <source>
        <dbReference type="EMBL" id="VDO35363.1"/>
    </source>
</evidence>
<organism evidence="3">
    <name type="scientific">Onchocerca flexuosa</name>
    <dbReference type="NCBI Taxonomy" id="387005"/>
    <lineage>
        <taxon>Eukaryota</taxon>
        <taxon>Metazoa</taxon>
        <taxon>Ecdysozoa</taxon>
        <taxon>Nematoda</taxon>
        <taxon>Chromadorea</taxon>
        <taxon>Rhabditida</taxon>
        <taxon>Spirurina</taxon>
        <taxon>Spiruromorpha</taxon>
        <taxon>Filarioidea</taxon>
        <taxon>Onchocercidae</taxon>
        <taxon>Onchocerca</taxon>
    </lineage>
</organism>
<evidence type="ECO:0000313" key="3">
    <source>
        <dbReference type="WBParaSite" id="OFLC_0000312001-mRNA-1"/>
    </source>
</evidence>
<dbReference type="Proteomes" id="UP000267606">
    <property type="component" value="Unassembled WGS sequence"/>
</dbReference>
<name>A0A183H6K9_9BILA</name>
<sequence length="93" mass="10700">MNKDRGYGIPGIGIGKRKKEEEEEIESFNDKLWLHIDLKLLIIAHRIEQSDTHSIANDLLCSLAGENGMLMRRKVYGRKDLRNGGTKEEEETF</sequence>
<gene>
    <name evidence="1" type="ORF">OFLC_LOCUS3121</name>
</gene>
<evidence type="ECO:0000313" key="2">
    <source>
        <dbReference type="Proteomes" id="UP000267606"/>
    </source>
</evidence>
<accession>A0A183H6K9</accession>
<dbReference type="EMBL" id="UZAJ01001991">
    <property type="protein sequence ID" value="VDO35363.1"/>
    <property type="molecule type" value="Genomic_DNA"/>
</dbReference>
<dbReference type="AlphaFoldDB" id="A0A183H6K9"/>
<keyword evidence="2" id="KW-1185">Reference proteome</keyword>
<proteinExistence type="predicted"/>
<reference evidence="1 2" key="2">
    <citation type="submission" date="2018-11" db="EMBL/GenBank/DDBJ databases">
        <authorList>
            <consortium name="Pathogen Informatics"/>
        </authorList>
    </citation>
    <scope>NUCLEOTIDE SEQUENCE [LARGE SCALE GENOMIC DNA]</scope>
</reference>